<gene>
    <name evidence="1" type="ORF">DFR50_1197</name>
</gene>
<name>A0A366F890_9HYPH</name>
<evidence type="ECO:0000313" key="1">
    <source>
        <dbReference type="EMBL" id="RBP10336.1"/>
    </source>
</evidence>
<dbReference type="AlphaFoldDB" id="A0A366F890"/>
<evidence type="ECO:0000313" key="2">
    <source>
        <dbReference type="Proteomes" id="UP000253529"/>
    </source>
</evidence>
<protein>
    <submittedName>
        <fullName evidence="1">Uncharacterized protein</fullName>
    </submittedName>
</protein>
<dbReference type="EMBL" id="QNRK01000019">
    <property type="protein sequence ID" value="RBP10336.1"/>
    <property type="molecule type" value="Genomic_DNA"/>
</dbReference>
<keyword evidence="2" id="KW-1185">Reference proteome</keyword>
<sequence>MSREDSLEGTGWPEFFEKGVLLILCGKTGWREVEIGCGSTDATCPVAALEAWLKFARIV</sequence>
<dbReference type="OrthoDB" id="5513193at2"/>
<reference evidence="1 2" key="1">
    <citation type="submission" date="2018-06" db="EMBL/GenBank/DDBJ databases">
        <title>Genomic Encyclopedia of Type Strains, Phase IV (KMG-IV): sequencing the most valuable type-strain genomes for metagenomic binning, comparative biology and taxonomic classification.</title>
        <authorList>
            <person name="Goeker M."/>
        </authorList>
    </citation>
    <scope>NUCLEOTIDE SEQUENCE [LARGE SCALE GENOMIC DNA]</scope>
    <source>
        <strain evidence="1 2">DSM 24875</strain>
    </source>
</reference>
<organism evidence="1 2">
    <name type="scientific">Roseiarcus fermentans</name>
    <dbReference type="NCBI Taxonomy" id="1473586"/>
    <lineage>
        <taxon>Bacteria</taxon>
        <taxon>Pseudomonadati</taxon>
        <taxon>Pseudomonadota</taxon>
        <taxon>Alphaproteobacteria</taxon>
        <taxon>Hyphomicrobiales</taxon>
        <taxon>Roseiarcaceae</taxon>
        <taxon>Roseiarcus</taxon>
    </lineage>
</organism>
<comment type="caution">
    <text evidence="1">The sequence shown here is derived from an EMBL/GenBank/DDBJ whole genome shotgun (WGS) entry which is preliminary data.</text>
</comment>
<dbReference type="Proteomes" id="UP000253529">
    <property type="component" value="Unassembled WGS sequence"/>
</dbReference>
<dbReference type="RefSeq" id="WP_113890472.1">
    <property type="nucleotide sequence ID" value="NZ_QNRK01000019.1"/>
</dbReference>
<accession>A0A366F890</accession>
<proteinExistence type="predicted"/>